<sequence length="41" mass="4832">MAKEFLGNAYHHEIVLGSVTVFFRFREDQNILGDQWQKGIH</sequence>
<evidence type="ECO:0000313" key="2">
    <source>
        <dbReference type="Proteomes" id="UP000035081"/>
    </source>
</evidence>
<reference evidence="1 2" key="1">
    <citation type="journal article" date="2014" name="Genome Announc.">
        <title>Draft Genome Sequences of Marinobacter similis A3d10T and Marinobacter salarius R9SW1T.</title>
        <authorList>
            <person name="Ivanova E.P."/>
            <person name="Ng H.J."/>
            <person name="Webb H.K."/>
            <person name="Feng G."/>
            <person name="Oshima K."/>
            <person name="Hattori M."/>
            <person name="Ohkuma M."/>
            <person name="Sergeev A.F."/>
            <person name="Mikhailov V.V."/>
            <person name="Crawford R.J."/>
            <person name="Sawabe T."/>
        </authorList>
    </citation>
    <scope>NUCLEOTIDE SEQUENCE [LARGE SCALE GENOMIC DNA]</scope>
    <source>
        <strain evidence="2">A3d10 and R9SW1</strain>
    </source>
</reference>
<protein>
    <submittedName>
        <fullName evidence="1">Uncharacterized protein</fullName>
    </submittedName>
</protein>
<dbReference type="HOGENOM" id="CLU_3272525_0_0_6"/>
<evidence type="ECO:0000313" key="1">
    <source>
        <dbReference type="EMBL" id="AHI33295.1"/>
    </source>
</evidence>
<dbReference type="AlphaFoldDB" id="W5YW54"/>
<accession>W5YW54</accession>
<dbReference type="Proteomes" id="UP000035081">
    <property type="component" value="Chromosome"/>
</dbReference>
<dbReference type="EMBL" id="CP007152">
    <property type="protein sequence ID" value="AHI33295.1"/>
    <property type="molecule type" value="Genomic_DNA"/>
</dbReference>
<proteinExistence type="predicted"/>
<gene>
    <name evidence="1" type="ORF">AU15_16035</name>
</gene>
<name>W5YW54_9GAMM</name>
<dbReference type="KEGG" id="msr:AU15_16035"/>
<organism evidence="1 2">
    <name type="scientific">Marinobacter salarius</name>
    <dbReference type="NCBI Taxonomy" id="1420917"/>
    <lineage>
        <taxon>Bacteria</taxon>
        <taxon>Pseudomonadati</taxon>
        <taxon>Pseudomonadota</taxon>
        <taxon>Gammaproteobacteria</taxon>
        <taxon>Pseudomonadales</taxon>
        <taxon>Marinobacteraceae</taxon>
        <taxon>Marinobacter</taxon>
    </lineage>
</organism>